<evidence type="ECO:0000313" key="8">
    <source>
        <dbReference type="Proteomes" id="UP001329915"/>
    </source>
</evidence>
<feature type="transmembrane region" description="Helical" evidence="6">
    <location>
        <begin position="51"/>
        <end position="70"/>
    </location>
</feature>
<dbReference type="AlphaFoldDB" id="A0AAU0UIE7"/>
<protein>
    <submittedName>
        <fullName evidence="7">Aromatic acid exporter family protein</fullName>
    </submittedName>
</protein>
<evidence type="ECO:0000256" key="5">
    <source>
        <dbReference type="ARBA" id="ARBA00023136"/>
    </source>
</evidence>
<feature type="transmembrane region" description="Helical" evidence="6">
    <location>
        <begin position="76"/>
        <end position="92"/>
    </location>
</feature>
<keyword evidence="5 6" id="KW-0472">Membrane</keyword>
<evidence type="ECO:0000256" key="1">
    <source>
        <dbReference type="ARBA" id="ARBA00004651"/>
    </source>
</evidence>
<organism evidence="7 8">
    <name type="scientific">Metallumcola ferriviriculae</name>
    <dbReference type="NCBI Taxonomy" id="3039180"/>
    <lineage>
        <taxon>Bacteria</taxon>
        <taxon>Bacillati</taxon>
        <taxon>Bacillota</taxon>
        <taxon>Clostridia</taxon>
        <taxon>Neomoorellales</taxon>
        <taxon>Desulfitibacteraceae</taxon>
        <taxon>Metallumcola</taxon>
    </lineage>
</organism>
<comment type="subcellular location">
    <subcellularLocation>
        <location evidence="1">Cell membrane</location>
        <topology evidence="1">Multi-pass membrane protein</topology>
    </subcellularLocation>
</comment>
<keyword evidence="2" id="KW-1003">Cell membrane</keyword>
<keyword evidence="3 6" id="KW-0812">Transmembrane</keyword>
<dbReference type="KEGG" id="dbc:MFMK1_000877"/>
<proteinExistence type="predicted"/>
<sequence length="370" mass="41353">MNVGPRIWKTGLAVILSIWASELLGIPAMLGVIAAIIGIQPSLAQSFTEGWNRVVATIIGGLVGFVMAYFLDTDPVLVGLAVIISIIITLNLKLQNAVVLTAITAAAVMTNVTGPAYLYAGERLFSTIIGIIIGVLVNFLFAPPNFEQDLFVNIETLNYKLKAFYVKVLTGFIAGRGYHEEAINNVVGEIREALDETRKSLFQFKNEIGFRRGNNNNERVIMYESMLSSFNLIFERILGIYNTEYNRAMRDINLSEATPEYEEIIKVIKQLLAATVSVQDNLIAFLTTRDEDIHDYILSRSGETKELAAQLKEKIGQWHLVAENRGNVTSLMELANIGYEIEQIINFLERIVRIYRENKSQLRGIKQGSL</sequence>
<evidence type="ECO:0000256" key="6">
    <source>
        <dbReference type="SAM" id="Phobius"/>
    </source>
</evidence>
<dbReference type="Proteomes" id="UP001329915">
    <property type="component" value="Chromosome"/>
</dbReference>
<keyword evidence="8" id="KW-1185">Reference proteome</keyword>
<dbReference type="EMBL" id="CP121694">
    <property type="protein sequence ID" value="WRO21083.1"/>
    <property type="molecule type" value="Genomic_DNA"/>
</dbReference>
<dbReference type="RefSeq" id="WP_366923940.1">
    <property type="nucleotide sequence ID" value="NZ_CP121694.1"/>
</dbReference>
<dbReference type="InterPro" id="IPR010343">
    <property type="entry name" value="ArAE_1"/>
</dbReference>
<dbReference type="GO" id="GO:0005886">
    <property type="term" value="C:plasma membrane"/>
    <property type="evidence" value="ECO:0007669"/>
    <property type="project" value="UniProtKB-SubCell"/>
</dbReference>
<keyword evidence="4 6" id="KW-1133">Transmembrane helix</keyword>
<accession>A0AAU0UIE7</accession>
<feature type="transmembrane region" description="Helical" evidence="6">
    <location>
        <begin position="99"/>
        <end position="118"/>
    </location>
</feature>
<evidence type="ECO:0000313" key="7">
    <source>
        <dbReference type="EMBL" id="WRO21083.1"/>
    </source>
</evidence>
<dbReference type="Pfam" id="PF06081">
    <property type="entry name" value="ArAE_1"/>
    <property type="match status" value="1"/>
</dbReference>
<evidence type="ECO:0000256" key="2">
    <source>
        <dbReference type="ARBA" id="ARBA00022475"/>
    </source>
</evidence>
<feature type="transmembrane region" description="Helical" evidence="6">
    <location>
        <begin position="12"/>
        <end position="39"/>
    </location>
</feature>
<name>A0AAU0UIE7_9FIRM</name>
<evidence type="ECO:0000256" key="4">
    <source>
        <dbReference type="ARBA" id="ARBA00022989"/>
    </source>
</evidence>
<reference evidence="7 8" key="1">
    <citation type="submission" date="2023-04" db="EMBL/GenBank/DDBJ databases">
        <authorList>
            <person name="Hsu D."/>
        </authorList>
    </citation>
    <scope>NUCLEOTIDE SEQUENCE [LARGE SCALE GENOMIC DNA]</scope>
    <source>
        <strain evidence="7 8">MK1</strain>
    </source>
</reference>
<evidence type="ECO:0000256" key="3">
    <source>
        <dbReference type="ARBA" id="ARBA00022692"/>
    </source>
</evidence>
<gene>
    <name evidence="7" type="ORF">MFMK1_000877</name>
</gene>
<feature type="transmembrane region" description="Helical" evidence="6">
    <location>
        <begin position="124"/>
        <end position="141"/>
    </location>
</feature>